<dbReference type="Gene3D" id="3.75.10.10">
    <property type="entry name" value="L-arginine/glycine Amidinotransferase, Chain A"/>
    <property type="match status" value="1"/>
</dbReference>
<dbReference type="GO" id="GO:0009446">
    <property type="term" value="P:putrescine biosynthetic process"/>
    <property type="evidence" value="ECO:0007669"/>
    <property type="project" value="InterPro"/>
</dbReference>
<evidence type="ECO:0000313" key="2">
    <source>
        <dbReference type="EMBL" id="AAY91710.1"/>
    </source>
</evidence>
<dbReference type="Pfam" id="PF04371">
    <property type="entry name" value="PAD_porph"/>
    <property type="match status" value="1"/>
</dbReference>
<dbReference type="InterPro" id="IPR007466">
    <property type="entry name" value="Peptidyl-Arg-deiminase_porph"/>
</dbReference>
<organism evidence="2 3">
    <name type="scientific">Pseudomonas fluorescens (strain ATCC BAA-477 / NRRL B-23932 / Pf-5)</name>
    <dbReference type="NCBI Taxonomy" id="220664"/>
    <lineage>
        <taxon>Bacteria</taxon>
        <taxon>Pseudomonadati</taxon>
        <taxon>Pseudomonadota</taxon>
        <taxon>Gammaproteobacteria</taxon>
        <taxon>Pseudomonadales</taxon>
        <taxon>Pseudomonadaceae</taxon>
        <taxon>Pseudomonas</taxon>
    </lineage>
</organism>
<dbReference type="STRING" id="220664.PFL_2437"/>
<dbReference type="HOGENOM" id="CLU_2846465_0_0_6"/>
<dbReference type="Proteomes" id="UP000008540">
    <property type="component" value="Chromosome"/>
</dbReference>
<keyword evidence="1" id="KW-0378">Hydrolase</keyword>
<dbReference type="SUPFAM" id="SSF55909">
    <property type="entry name" value="Pentein"/>
    <property type="match status" value="1"/>
</dbReference>
<dbReference type="eggNOG" id="COG2957">
    <property type="taxonomic scope" value="Bacteria"/>
</dbReference>
<protein>
    <recommendedName>
        <fullName evidence="4">Agmatine deiminase</fullName>
    </recommendedName>
</protein>
<proteinExistence type="predicted"/>
<evidence type="ECO:0008006" key="4">
    <source>
        <dbReference type="Google" id="ProtNLM"/>
    </source>
</evidence>
<gene>
    <name evidence="2" type="ordered locus">PFL_2437</name>
</gene>
<accession>Q4KDY9</accession>
<sequence>MNQPGPGRAAHALFAQRAQQLADQGKAHRLLASLYPGRQVIQLDIDAIAAGGGGIHCVTHQQPGL</sequence>
<reference evidence="2 3" key="1">
    <citation type="journal article" date="2005" name="Nat. Biotechnol.">
        <title>Complete genome sequence of the plant commensal Pseudomonas fluorescens Pf-5.</title>
        <authorList>
            <person name="Paulsen I.T."/>
            <person name="Press C.M."/>
            <person name="Ravel J."/>
            <person name="Kobayashi D.Y."/>
            <person name="Myers G.S."/>
            <person name="Mavrodi D.V."/>
            <person name="DeBoy R.T."/>
            <person name="Seshadri R."/>
            <person name="Ren Q."/>
            <person name="Madupu R."/>
            <person name="Dodson R.J."/>
            <person name="Durkin A.S."/>
            <person name="Brinkac L.M."/>
            <person name="Daugherty S.C."/>
            <person name="Sullivan S.A."/>
            <person name="Rosovitz M.J."/>
            <person name="Gwinn M.L."/>
            <person name="Zhou L."/>
            <person name="Schneider D.J."/>
            <person name="Cartinhour S.W."/>
            <person name="Nelson W.C."/>
            <person name="Weidman J."/>
            <person name="Watkins K."/>
            <person name="Tran K."/>
            <person name="Khouri H."/>
            <person name="Pierson E.A."/>
            <person name="Pierson L.S.III."/>
            <person name="Thomashow L.S."/>
            <person name="Loper J.E."/>
        </authorList>
    </citation>
    <scope>NUCLEOTIDE SEQUENCE [LARGE SCALE GENOMIC DNA]</scope>
    <source>
        <strain evidence="3">ATCC BAA-477 / NRRL B-23932 / Pf-5</strain>
    </source>
</reference>
<dbReference type="EMBL" id="CP000076">
    <property type="protein sequence ID" value="AAY91710.1"/>
    <property type="molecule type" value="Genomic_DNA"/>
</dbReference>
<evidence type="ECO:0000313" key="3">
    <source>
        <dbReference type="Proteomes" id="UP000008540"/>
    </source>
</evidence>
<evidence type="ECO:0000256" key="1">
    <source>
        <dbReference type="ARBA" id="ARBA00022801"/>
    </source>
</evidence>
<dbReference type="AlphaFoldDB" id="Q4KDY9"/>
<dbReference type="KEGG" id="pfl:PFL_2437"/>
<name>Q4KDY9_PSEF5</name>
<dbReference type="GO" id="GO:0004668">
    <property type="term" value="F:protein-arginine deiminase activity"/>
    <property type="evidence" value="ECO:0007669"/>
    <property type="project" value="InterPro"/>
</dbReference>